<evidence type="ECO:0000313" key="2">
    <source>
        <dbReference type="EMBL" id="RHW16375.1"/>
    </source>
</evidence>
<dbReference type="AlphaFoldDB" id="A0A396RZ45"/>
<dbReference type="RefSeq" id="WP_118865242.1">
    <property type="nucleotide sequence ID" value="NZ_QWLV01000010.1"/>
</dbReference>
<feature type="transmembrane region" description="Helical" evidence="1">
    <location>
        <begin position="39"/>
        <end position="58"/>
    </location>
</feature>
<evidence type="ECO:0000256" key="1">
    <source>
        <dbReference type="SAM" id="Phobius"/>
    </source>
</evidence>
<name>A0A396RZ45_9SPHN</name>
<evidence type="ECO:0000313" key="3">
    <source>
        <dbReference type="Proteomes" id="UP000266693"/>
    </source>
</evidence>
<proteinExistence type="predicted"/>
<protein>
    <submittedName>
        <fullName evidence="2">Uncharacterized protein</fullName>
    </submittedName>
</protein>
<sequence length="64" mass="6813">MRTLLFVVGILLLAAGSLFMAQGGNLIHWPSSSSMLGDATWVTYGSAIAVAGLVLILIGRRIRR</sequence>
<keyword evidence="1" id="KW-0472">Membrane</keyword>
<accession>A0A396RZ45</accession>
<keyword evidence="1" id="KW-0812">Transmembrane</keyword>
<dbReference type="EMBL" id="QWLV01000010">
    <property type="protein sequence ID" value="RHW16375.1"/>
    <property type="molecule type" value="Genomic_DNA"/>
</dbReference>
<reference evidence="2 3" key="1">
    <citation type="submission" date="2018-08" db="EMBL/GenBank/DDBJ databases">
        <title>The multiple taxonomic identification of Sphingomonas gilva.</title>
        <authorList>
            <person name="Zhu D."/>
            <person name="Zheng S."/>
        </authorList>
    </citation>
    <scope>NUCLEOTIDE SEQUENCE [LARGE SCALE GENOMIC DNA]</scope>
    <source>
        <strain evidence="2 3">ZDH117</strain>
    </source>
</reference>
<dbReference type="Proteomes" id="UP000266693">
    <property type="component" value="Unassembled WGS sequence"/>
</dbReference>
<dbReference type="OrthoDB" id="8374816at2"/>
<organism evidence="2 3">
    <name type="scientific">Sphingomonas gilva</name>
    <dbReference type="NCBI Taxonomy" id="2305907"/>
    <lineage>
        <taxon>Bacteria</taxon>
        <taxon>Pseudomonadati</taxon>
        <taxon>Pseudomonadota</taxon>
        <taxon>Alphaproteobacteria</taxon>
        <taxon>Sphingomonadales</taxon>
        <taxon>Sphingomonadaceae</taxon>
        <taxon>Sphingomonas</taxon>
    </lineage>
</organism>
<gene>
    <name evidence="2" type="ORF">D1610_16195</name>
</gene>
<keyword evidence="3" id="KW-1185">Reference proteome</keyword>
<keyword evidence="1" id="KW-1133">Transmembrane helix</keyword>
<comment type="caution">
    <text evidence="2">The sequence shown here is derived from an EMBL/GenBank/DDBJ whole genome shotgun (WGS) entry which is preliminary data.</text>
</comment>